<dbReference type="SUPFAM" id="SSF57667">
    <property type="entry name" value="beta-beta-alpha zinc fingers"/>
    <property type="match status" value="5"/>
</dbReference>
<comment type="caution">
    <text evidence="13">The sequence shown here is derived from an EMBL/GenBank/DDBJ whole genome shotgun (WGS) entry which is preliminary data.</text>
</comment>
<feature type="domain" description="C2H2-type" evidence="11">
    <location>
        <begin position="331"/>
        <end position="359"/>
    </location>
</feature>
<dbReference type="SUPFAM" id="SSF57716">
    <property type="entry name" value="Glucocorticoid receptor-like (DNA-binding domain)"/>
    <property type="match status" value="1"/>
</dbReference>
<evidence type="ECO:0000256" key="4">
    <source>
        <dbReference type="ARBA" id="ARBA00022771"/>
    </source>
</evidence>
<dbReference type="PROSITE" id="PS50157">
    <property type="entry name" value="ZINC_FINGER_C2H2_2"/>
    <property type="match status" value="7"/>
</dbReference>
<dbReference type="PROSITE" id="PS51915">
    <property type="entry name" value="ZAD"/>
    <property type="match status" value="1"/>
</dbReference>
<evidence type="ECO:0000256" key="2">
    <source>
        <dbReference type="ARBA" id="ARBA00022723"/>
    </source>
</evidence>
<dbReference type="Gene3D" id="3.30.160.60">
    <property type="entry name" value="Classic Zinc Finger"/>
    <property type="match status" value="7"/>
</dbReference>
<dbReference type="FunFam" id="3.30.160.60:FF:002343">
    <property type="entry name" value="Zinc finger protein 33A"/>
    <property type="match status" value="1"/>
</dbReference>
<dbReference type="GO" id="GO:0005634">
    <property type="term" value="C:nucleus"/>
    <property type="evidence" value="ECO:0007669"/>
    <property type="project" value="UniProtKB-SubCell"/>
</dbReference>
<dbReference type="InterPro" id="IPR013087">
    <property type="entry name" value="Znf_C2H2_type"/>
</dbReference>
<keyword evidence="4 9" id="KW-0863">Zinc-finger</keyword>
<feature type="domain" description="C2H2-type" evidence="11">
    <location>
        <begin position="196"/>
        <end position="223"/>
    </location>
</feature>
<evidence type="ECO:0008006" key="14">
    <source>
        <dbReference type="Google" id="ProtNLM"/>
    </source>
</evidence>
<evidence type="ECO:0000259" key="12">
    <source>
        <dbReference type="PROSITE" id="PS51915"/>
    </source>
</evidence>
<dbReference type="FunFam" id="3.30.160.60:FF:000110">
    <property type="entry name" value="Zinc finger protein-like"/>
    <property type="match status" value="1"/>
</dbReference>
<feature type="domain" description="C2H2-type" evidence="11">
    <location>
        <begin position="387"/>
        <end position="414"/>
    </location>
</feature>
<feature type="domain" description="ZAD" evidence="12">
    <location>
        <begin position="7"/>
        <end position="83"/>
    </location>
</feature>
<dbReference type="InterPro" id="IPR012934">
    <property type="entry name" value="Znf_AD"/>
</dbReference>
<protein>
    <recommendedName>
        <fullName evidence="14">Zinc finger protein</fullName>
    </recommendedName>
</protein>
<evidence type="ECO:0000256" key="9">
    <source>
        <dbReference type="PROSITE-ProRule" id="PRU00042"/>
    </source>
</evidence>
<dbReference type="GO" id="GO:0008270">
    <property type="term" value="F:zinc ion binding"/>
    <property type="evidence" value="ECO:0007669"/>
    <property type="project" value="UniProtKB-UniRule"/>
</dbReference>
<evidence type="ECO:0000256" key="3">
    <source>
        <dbReference type="ARBA" id="ARBA00022737"/>
    </source>
</evidence>
<keyword evidence="7" id="KW-0804">Transcription</keyword>
<feature type="domain" description="C2H2-type" evidence="11">
    <location>
        <begin position="359"/>
        <end position="386"/>
    </location>
</feature>
<name>A0AAW2IAI4_9NEOP</name>
<evidence type="ECO:0000256" key="10">
    <source>
        <dbReference type="PROSITE-ProRule" id="PRU01263"/>
    </source>
</evidence>
<reference evidence="13" key="1">
    <citation type="journal article" date="2024" name="Gigascience">
        <title>Chromosome-level genome of the poultry shaft louse Menopon gallinae provides insight into the host-switching and adaptive evolution of parasitic lice.</title>
        <authorList>
            <person name="Xu Y."/>
            <person name="Ma L."/>
            <person name="Liu S."/>
            <person name="Liang Y."/>
            <person name="Liu Q."/>
            <person name="He Z."/>
            <person name="Tian L."/>
            <person name="Duan Y."/>
            <person name="Cai W."/>
            <person name="Li H."/>
            <person name="Song F."/>
        </authorList>
    </citation>
    <scope>NUCLEOTIDE SEQUENCE</scope>
    <source>
        <strain evidence="13">Cailab_2023a</strain>
    </source>
</reference>
<evidence type="ECO:0000256" key="6">
    <source>
        <dbReference type="ARBA" id="ARBA00023015"/>
    </source>
</evidence>
<dbReference type="SMART" id="SM00355">
    <property type="entry name" value="ZnF_C2H2"/>
    <property type="match status" value="10"/>
</dbReference>
<dbReference type="PANTHER" id="PTHR47772">
    <property type="entry name" value="ZINC FINGER PROTEIN 200"/>
    <property type="match status" value="1"/>
</dbReference>
<feature type="binding site" evidence="10">
    <location>
        <position position="12"/>
    </location>
    <ligand>
        <name>Zn(2+)</name>
        <dbReference type="ChEBI" id="CHEBI:29105"/>
    </ligand>
</feature>
<feature type="domain" description="C2H2-type" evidence="11">
    <location>
        <begin position="415"/>
        <end position="437"/>
    </location>
</feature>
<dbReference type="EMBL" id="JARGDH010000001">
    <property type="protein sequence ID" value="KAL0278926.1"/>
    <property type="molecule type" value="Genomic_DNA"/>
</dbReference>
<proteinExistence type="predicted"/>
<dbReference type="AlphaFoldDB" id="A0AAW2IAI4"/>
<accession>A0AAW2IAI4</accession>
<keyword evidence="3" id="KW-0677">Repeat</keyword>
<feature type="binding site" evidence="10">
    <location>
        <position position="9"/>
    </location>
    <ligand>
        <name>Zn(2+)</name>
        <dbReference type="ChEBI" id="CHEBI:29105"/>
    </ligand>
</feature>
<feature type="binding site" evidence="10">
    <location>
        <position position="56"/>
    </location>
    <ligand>
        <name>Zn(2+)</name>
        <dbReference type="ChEBI" id="CHEBI:29105"/>
    </ligand>
</feature>
<dbReference type="Pfam" id="PF00096">
    <property type="entry name" value="zf-C2H2"/>
    <property type="match status" value="4"/>
</dbReference>
<dbReference type="InterPro" id="IPR036236">
    <property type="entry name" value="Znf_C2H2_sf"/>
</dbReference>
<evidence type="ECO:0000313" key="13">
    <source>
        <dbReference type="EMBL" id="KAL0278926.1"/>
    </source>
</evidence>
<sequence length="504" mass="59038">MPEKLKGVCRLCLSKEGFMFPIFRKDTKSETPFRIKILSCASIEVFADDELPSEICHICAHQVEKSFQFRTICENSDAALRLQLNQNDDLQQGMSVHNLQLENSELQNDWSDKRNSLGKSDGVLCFLENKICKSEENSSGVFICFVCSYAFTAYDVLIEHLEKSHPNVTLYPCKECKLHFTDITEYKVHLNMKHALNCSKCDHVFKHQKNLEMHLKSHSLEVLTCQYCKKLFDKQYELKQHELSHLDKMCRFCCKMFGTKEEYCEHMKTCTESYGCKFCNQRFQLKKDLIEHVNDTHENSSVPKCKNCERVFTKWEEFQQHNCESFMEKTLQCQHCQQTFSDMAQLECHISMEHSEELLVCKFCAKSFTLKSALRRHEKSHSGVKPYQCKYCPRKFKDNSTCIVHIRTHTGEHPFQCPECHKDFKQLANLKVHRYRHHKVNNRKVAEERTEMIRNTTQQIYDQLYTTSIIDSYTADGSKNFQDIASDIGTPFSETTNVLLTEHN</sequence>
<organism evidence="13">
    <name type="scientific">Menopon gallinae</name>
    <name type="common">poultry shaft louse</name>
    <dbReference type="NCBI Taxonomy" id="328185"/>
    <lineage>
        <taxon>Eukaryota</taxon>
        <taxon>Metazoa</taxon>
        <taxon>Ecdysozoa</taxon>
        <taxon>Arthropoda</taxon>
        <taxon>Hexapoda</taxon>
        <taxon>Insecta</taxon>
        <taxon>Pterygota</taxon>
        <taxon>Neoptera</taxon>
        <taxon>Paraneoptera</taxon>
        <taxon>Psocodea</taxon>
        <taxon>Troctomorpha</taxon>
        <taxon>Phthiraptera</taxon>
        <taxon>Amblycera</taxon>
        <taxon>Menoponidae</taxon>
        <taxon>Menopon</taxon>
    </lineage>
</organism>
<dbReference type="GO" id="GO:0006355">
    <property type="term" value="P:regulation of DNA-templated transcription"/>
    <property type="evidence" value="ECO:0007669"/>
    <property type="project" value="UniProtKB-ARBA"/>
</dbReference>
<dbReference type="PANTHER" id="PTHR47772:SF13">
    <property type="entry name" value="GASTRULA ZINC FINGER PROTEIN XLCGF49.1-LIKE-RELATED"/>
    <property type="match status" value="1"/>
</dbReference>
<keyword evidence="5 10" id="KW-0862">Zinc</keyword>
<feature type="domain" description="C2H2-type" evidence="11">
    <location>
        <begin position="274"/>
        <end position="302"/>
    </location>
</feature>
<evidence type="ECO:0000256" key="1">
    <source>
        <dbReference type="ARBA" id="ARBA00004123"/>
    </source>
</evidence>
<keyword evidence="6" id="KW-0805">Transcription regulation</keyword>
<dbReference type="Pfam" id="PF13912">
    <property type="entry name" value="zf-C2H2_6"/>
    <property type="match status" value="2"/>
</dbReference>
<dbReference type="PROSITE" id="PS00028">
    <property type="entry name" value="ZINC_FINGER_C2H2_1"/>
    <property type="match status" value="8"/>
</dbReference>
<dbReference type="Pfam" id="PF07776">
    <property type="entry name" value="zf-AD"/>
    <property type="match status" value="1"/>
</dbReference>
<evidence type="ECO:0000259" key="11">
    <source>
        <dbReference type="PROSITE" id="PS50157"/>
    </source>
</evidence>
<evidence type="ECO:0000256" key="8">
    <source>
        <dbReference type="ARBA" id="ARBA00023242"/>
    </source>
</evidence>
<dbReference type="Gene3D" id="3.40.1800.20">
    <property type="match status" value="1"/>
</dbReference>
<comment type="subcellular location">
    <subcellularLocation>
        <location evidence="1">Nucleus</location>
    </subcellularLocation>
</comment>
<feature type="binding site" evidence="10">
    <location>
        <position position="59"/>
    </location>
    <ligand>
        <name>Zn(2+)</name>
        <dbReference type="ChEBI" id="CHEBI:29105"/>
    </ligand>
</feature>
<dbReference type="InterPro" id="IPR050636">
    <property type="entry name" value="C2H2-ZF_domain-containing"/>
</dbReference>
<evidence type="ECO:0000256" key="7">
    <source>
        <dbReference type="ARBA" id="ARBA00023163"/>
    </source>
</evidence>
<evidence type="ECO:0000256" key="5">
    <source>
        <dbReference type="ARBA" id="ARBA00022833"/>
    </source>
</evidence>
<keyword evidence="2 10" id="KW-0479">Metal-binding</keyword>
<gene>
    <name evidence="13" type="ORF">PYX00_000603</name>
</gene>
<dbReference type="SMART" id="SM00868">
    <property type="entry name" value="zf-AD"/>
    <property type="match status" value="1"/>
</dbReference>
<keyword evidence="8" id="KW-0539">Nucleus</keyword>
<feature type="domain" description="C2H2-type" evidence="11">
    <location>
        <begin position="223"/>
        <end position="245"/>
    </location>
</feature>